<feature type="transmembrane region" description="Helical" evidence="1">
    <location>
        <begin position="25"/>
        <end position="42"/>
    </location>
</feature>
<protein>
    <submittedName>
        <fullName evidence="2">Uncharacterized protein</fullName>
    </submittedName>
</protein>
<evidence type="ECO:0000313" key="2">
    <source>
        <dbReference type="EMBL" id="MFC0047810.1"/>
    </source>
</evidence>
<accession>A0ABV6BAB0</accession>
<keyword evidence="1" id="KW-0812">Transmembrane</keyword>
<keyword evidence="3" id="KW-1185">Reference proteome</keyword>
<evidence type="ECO:0000256" key="1">
    <source>
        <dbReference type="SAM" id="Phobius"/>
    </source>
</evidence>
<sequence length="71" mass="7542">MHIIIMLALVIVGFAAGQNLTWLIGMPMIGIGLYIGFGDWGGKKGARQREQAESLFLLSGLIGMVVLIIAG</sequence>
<keyword evidence="1" id="KW-0472">Membrane</keyword>
<evidence type="ECO:0000313" key="3">
    <source>
        <dbReference type="Proteomes" id="UP001589813"/>
    </source>
</evidence>
<comment type="caution">
    <text evidence="2">The sequence shown here is derived from an EMBL/GenBank/DDBJ whole genome shotgun (WGS) entry which is preliminary data.</text>
</comment>
<proteinExistence type="predicted"/>
<keyword evidence="1" id="KW-1133">Transmembrane helix</keyword>
<name>A0ABV6BAB0_9GAMM</name>
<feature type="transmembrane region" description="Helical" evidence="1">
    <location>
        <begin position="54"/>
        <end position="70"/>
    </location>
</feature>
<organism evidence="2 3">
    <name type="scientific">Rheinheimera tilapiae</name>
    <dbReference type="NCBI Taxonomy" id="875043"/>
    <lineage>
        <taxon>Bacteria</taxon>
        <taxon>Pseudomonadati</taxon>
        <taxon>Pseudomonadota</taxon>
        <taxon>Gammaproteobacteria</taxon>
        <taxon>Chromatiales</taxon>
        <taxon>Chromatiaceae</taxon>
        <taxon>Rheinheimera</taxon>
    </lineage>
</organism>
<dbReference type="Proteomes" id="UP001589813">
    <property type="component" value="Unassembled WGS sequence"/>
</dbReference>
<dbReference type="RefSeq" id="WP_377241410.1">
    <property type="nucleotide sequence ID" value="NZ_JBHLXP010000001.1"/>
</dbReference>
<gene>
    <name evidence="2" type="ORF">ACFFJP_05880</name>
</gene>
<dbReference type="EMBL" id="JBHLXP010000001">
    <property type="protein sequence ID" value="MFC0047810.1"/>
    <property type="molecule type" value="Genomic_DNA"/>
</dbReference>
<reference evidence="2 3" key="1">
    <citation type="submission" date="2024-09" db="EMBL/GenBank/DDBJ databases">
        <authorList>
            <person name="Sun Q."/>
            <person name="Mori K."/>
        </authorList>
    </citation>
    <scope>NUCLEOTIDE SEQUENCE [LARGE SCALE GENOMIC DNA]</scope>
    <source>
        <strain evidence="2 3">KCTC 23315</strain>
    </source>
</reference>